<evidence type="ECO:0000313" key="8">
    <source>
        <dbReference type="Proteomes" id="UP000591948"/>
    </source>
</evidence>
<evidence type="ECO:0000313" key="4">
    <source>
        <dbReference type="EMBL" id="GFP34741.1"/>
    </source>
</evidence>
<sequence length="239" mass="27759">MGHLGVEWIGDISGFEVYEELEPKERMSFQIGQFYLGPVKYPLTPPKVLEIDEYDPVEEEKSTFRIASYNSNKLQQQIPIKSLNLRSEDRLYILQGKLRPVIVLGYCDAEWLYDPMTKGGIWEKLILCLPIFTFKASHSQDYVVKIQIFEIPNLFYIRPSNKGVSGESAARFELIQPIHKGDLQPLKNLNERPFKLSGNTLKVLWNHLCIFLTARPLFEELQKDLQAYAELIKEKIGWH</sequence>
<evidence type="ECO:0000313" key="6">
    <source>
        <dbReference type="Proteomes" id="UP000576480"/>
    </source>
</evidence>
<evidence type="ECO:0000313" key="5">
    <source>
        <dbReference type="Proteomes" id="UP000543224"/>
    </source>
</evidence>
<dbReference type="EMBL" id="BLSB01000020">
    <property type="protein sequence ID" value="GFP34741.1"/>
    <property type="molecule type" value="Genomic_DNA"/>
</dbReference>
<dbReference type="Proteomes" id="UP000591948">
    <property type="component" value="Unassembled WGS sequence"/>
</dbReference>
<evidence type="ECO:0000313" key="2">
    <source>
        <dbReference type="EMBL" id="GFP24569.1"/>
    </source>
</evidence>
<proteinExistence type="predicted"/>
<organism evidence="2 5">
    <name type="scientific">Candidatus Hakubella thermalkaliphila</name>
    <dbReference type="NCBI Taxonomy" id="2754717"/>
    <lineage>
        <taxon>Bacteria</taxon>
        <taxon>Bacillati</taxon>
        <taxon>Actinomycetota</taxon>
        <taxon>Actinomycetota incertae sedis</taxon>
        <taxon>Candidatus Hakubellales</taxon>
        <taxon>Candidatus Hakubellaceae</taxon>
        <taxon>Candidatus Hakubella</taxon>
    </lineage>
</organism>
<evidence type="ECO:0000313" key="3">
    <source>
        <dbReference type="EMBL" id="GFP27417.1"/>
    </source>
</evidence>
<dbReference type="Proteomes" id="UP000576480">
    <property type="component" value="Unassembled WGS sequence"/>
</dbReference>
<reference evidence="5 6" key="1">
    <citation type="journal article" date="2020" name="Front. Microbiol.">
        <title>Single-cell genomics of novel Actinobacteria with the Wood-Ljungdahl pathway discovered in a serpentinizing system.</title>
        <authorList>
            <person name="Merino N."/>
            <person name="Kawai M."/>
            <person name="Boyd E.S."/>
            <person name="Colman D.R."/>
            <person name="McGlynn S.E."/>
            <person name="Nealson K.H."/>
            <person name="Kurokawa K."/>
            <person name="Hongoh Y."/>
        </authorList>
    </citation>
    <scope>NUCLEOTIDE SEQUENCE [LARGE SCALE GENOMIC DNA]</scope>
    <source>
        <strain evidence="1 7">S06</strain>
        <strain evidence="2 5">S25</strain>
        <strain evidence="3 8">S33</strain>
        <strain evidence="4 6">S43</strain>
    </source>
</reference>
<dbReference type="AlphaFoldDB" id="A0A6V8NWG0"/>
<dbReference type="EMBL" id="BLRY01000034">
    <property type="protein sequence ID" value="GFP27417.1"/>
    <property type="molecule type" value="Genomic_DNA"/>
</dbReference>
<dbReference type="Proteomes" id="UP000580051">
    <property type="component" value="Unassembled WGS sequence"/>
</dbReference>
<dbReference type="EMBL" id="BLRX01000001">
    <property type="protein sequence ID" value="GFP24569.1"/>
    <property type="molecule type" value="Genomic_DNA"/>
</dbReference>
<keyword evidence="8" id="KW-1185">Reference proteome</keyword>
<dbReference type="Proteomes" id="UP000543224">
    <property type="component" value="Unassembled WGS sequence"/>
</dbReference>
<evidence type="ECO:0000313" key="1">
    <source>
        <dbReference type="EMBL" id="GFP21825.1"/>
    </source>
</evidence>
<dbReference type="EMBL" id="BLRV01000112">
    <property type="protein sequence ID" value="GFP21825.1"/>
    <property type="molecule type" value="Genomic_DNA"/>
</dbReference>
<evidence type="ECO:0000313" key="7">
    <source>
        <dbReference type="Proteomes" id="UP000580051"/>
    </source>
</evidence>
<accession>A0A6V8NWG0</accession>
<dbReference type="RefSeq" id="WP_176226917.1">
    <property type="nucleotide sequence ID" value="NZ_BLRV01000112.1"/>
</dbReference>
<protein>
    <submittedName>
        <fullName evidence="2">Uncharacterized protein</fullName>
    </submittedName>
</protein>
<gene>
    <name evidence="1" type="ORF">HKBW3S06_01052</name>
    <name evidence="2" type="ORF">HKBW3S25_00007</name>
    <name evidence="3" type="ORF">HKBW3S33_00830</name>
    <name evidence="4" type="ORF">HKBW3S43_00533</name>
</gene>
<comment type="caution">
    <text evidence="2">The sequence shown here is derived from an EMBL/GenBank/DDBJ whole genome shotgun (WGS) entry which is preliminary data.</text>
</comment>
<name>A0A6V8NWG0_9ACTN</name>